<dbReference type="PANTHER" id="PTHR36927">
    <property type="entry name" value="BLR4337 PROTEIN"/>
    <property type="match status" value="1"/>
</dbReference>
<feature type="transmembrane region" description="Helical" evidence="3">
    <location>
        <begin position="242"/>
        <end position="260"/>
    </location>
</feature>
<keyword evidence="5" id="KW-0012">Acyltransferase</keyword>
<dbReference type="Proteomes" id="UP001601059">
    <property type="component" value="Unassembled WGS sequence"/>
</dbReference>
<feature type="transmembrane region" description="Helical" evidence="3">
    <location>
        <begin position="147"/>
        <end position="168"/>
    </location>
</feature>
<reference evidence="5 6" key="1">
    <citation type="submission" date="2024-08" db="EMBL/GenBank/DDBJ databases">
        <title>Two novel Cytobacillus novel species.</title>
        <authorList>
            <person name="Liu G."/>
        </authorList>
    </citation>
    <scope>NUCLEOTIDE SEQUENCE [LARGE SCALE GENOMIC DNA]</scope>
    <source>
        <strain evidence="5 6">FJAT-54145</strain>
    </source>
</reference>
<dbReference type="InterPro" id="IPR002656">
    <property type="entry name" value="Acyl_transf_3_dom"/>
</dbReference>
<keyword evidence="6" id="KW-1185">Reference proteome</keyword>
<evidence type="ECO:0000256" key="3">
    <source>
        <dbReference type="SAM" id="Phobius"/>
    </source>
</evidence>
<feature type="transmembrane region" description="Helical" evidence="3">
    <location>
        <begin position="180"/>
        <end position="198"/>
    </location>
</feature>
<dbReference type="RefSeq" id="WP_389362244.1">
    <property type="nucleotide sequence ID" value="NZ_JBIACK010000009.1"/>
</dbReference>
<gene>
    <name evidence="5" type="ORF">ACFYKX_16895</name>
</gene>
<feature type="transmembrane region" description="Helical" evidence="3">
    <location>
        <begin position="213"/>
        <end position="230"/>
    </location>
</feature>
<organism evidence="5 6">
    <name type="scientific">Cytobacillus spartinae</name>
    <dbReference type="NCBI Taxonomy" id="3299023"/>
    <lineage>
        <taxon>Bacteria</taxon>
        <taxon>Bacillati</taxon>
        <taxon>Bacillota</taxon>
        <taxon>Bacilli</taxon>
        <taxon>Bacillales</taxon>
        <taxon>Bacillaceae</taxon>
        <taxon>Cytobacillus</taxon>
    </lineage>
</organism>
<keyword evidence="3" id="KW-0472">Membrane</keyword>
<feature type="transmembrane region" description="Helical" evidence="3">
    <location>
        <begin position="21"/>
        <end position="39"/>
    </location>
</feature>
<proteinExistence type="inferred from homology"/>
<protein>
    <submittedName>
        <fullName evidence="5">Acyltransferase family protein</fullName>
    </submittedName>
</protein>
<feature type="transmembrane region" description="Helical" evidence="3">
    <location>
        <begin position="88"/>
        <end position="110"/>
    </location>
</feature>
<dbReference type="GO" id="GO:0016746">
    <property type="term" value="F:acyltransferase activity"/>
    <property type="evidence" value="ECO:0007669"/>
    <property type="project" value="UniProtKB-KW"/>
</dbReference>
<evidence type="ECO:0000313" key="5">
    <source>
        <dbReference type="EMBL" id="MFE8702275.1"/>
    </source>
</evidence>
<feature type="transmembrane region" description="Helical" evidence="3">
    <location>
        <begin position="339"/>
        <end position="358"/>
    </location>
</feature>
<comment type="caution">
    <text evidence="5">The sequence shown here is derived from an EMBL/GenBank/DDBJ whole genome shotgun (WGS) entry which is preliminary data.</text>
</comment>
<evidence type="ECO:0000313" key="6">
    <source>
        <dbReference type="Proteomes" id="UP001601059"/>
    </source>
</evidence>
<keyword evidence="5" id="KW-0808">Transferase</keyword>
<feature type="transmembrane region" description="Helical" evidence="3">
    <location>
        <begin position="305"/>
        <end position="327"/>
    </location>
</feature>
<keyword evidence="3" id="KW-0812">Transmembrane</keyword>
<name>A0ABW6KGC6_9BACI</name>
<dbReference type="EMBL" id="JBIACK010000009">
    <property type="protein sequence ID" value="MFE8702275.1"/>
    <property type="molecule type" value="Genomic_DNA"/>
</dbReference>
<dbReference type="Pfam" id="PF01757">
    <property type="entry name" value="Acyl_transf_3"/>
    <property type="match status" value="1"/>
</dbReference>
<comment type="subcellular location">
    <subcellularLocation>
        <location evidence="1">Membrane</location>
    </subcellularLocation>
</comment>
<feature type="domain" description="Acyltransferase 3" evidence="4">
    <location>
        <begin position="11"/>
        <end position="354"/>
    </location>
</feature>
<dbReference type="PANTHER" id="PTHR36927:SF3">
    <property type="entry name" value="GLUCANS BIOSYNTHESIS PROTEIN C"/>
    <property type="match status" value="1"/>
</dbReference>
<accession>A0ABW6KGC6</accession>
<evidence type="ECO:0000256" key="1">
    <source>
        <dbReference type="ARBA" id="ARBA00004370"/>
    </source>
</evidence>
<evidence type="ECO:0000256" key="2">
    <source>
        <dbReference type="ARBA" id="ARBA00007400"/>
    </source>
</evidence>
<keyword evidence="3" id="KW-1133">Transmembrane helix</keyword>
<feature type="transmembrane region" description="Helical" evidence="3">
    <location>
        <begin position="272"/>
        <end position="293"/>
    </location>
</feature>
<feature type="transmembrane region" description="Helical" evidence="3">
    <location>
        <begin position="59"/>
        <end position="76"/>
    </location>
</feature>
<sequence length="386" mass="44402">MNEKLVTSRDYSIDWIRTITMLAVFVFHVSMAFNTWGWHVKNHPVEEGFDYFSLFFNQWIMPLFFVTSAISIYYSLKSRSSGAFLKERFFRLVIPLLVGIFLLSPPQVYIERVTNGDFQGSFLEFIPSYFSGFYGFGGNFAWMGLHLWFLLVLALFSTILLPLFIQLVKNQGWLKESRFMSIWVILPIGPLTMIHSFLDPDGLGIQDLGGWNVFYYLAILLIGFILIPNPSFKKVVYKYGKIYLGIAIGTSLLSILHIYMKGFPIFGQLDYLLFGTVRTTNCWFWILSLFYIGKFINFNNSLLKYSSGALMPFYILHQPIIVITVFLTRELTIAPFAKFLMVGLVSFVLTIGLYHLIVRKVGVIQFLFGVKQDSRPKINKSASKSA</sequence>
<dbReference type="InterPro" id="IPR050623">
    <property type="entry name" value="Glucan_succinyl_AcylTrfase"/>
</dbReference>
<evidence type="ECO:0000259" key="4">
    <source>
        <dbReference type="Pfam" id="PF01757"/>
    </source>
</evidence>
<comment type="similarity">
    <text evidence="2">Belongs to the acyltransferase 3 family.</text>
</comment>